<name>A0A8H5HT67_9AGAR</name>
<evidence type="ECO:0000313" key="2">
    <source>
        <dbReference type="EMBL" id="KAF5389082.1"/>
    </source>
</evidence>
<dbReference type="Pfam" id="PF01636">
    <property type="entry name" value="APH"/>
    <property type="match status" value="1"/>
</dbReference>
<evidence type="ECO:0000259" key="1">
    <source>
        <dbReference type="Pfam" id="PF01636"/>
    </source>
</evidence>
<feature type="domain" description="Aminoglycoside phosphotransferase" evidence="1">
    <location>
        <begin position="136"/>
        <end position="188"/>
    </location>
</feature>
<keyword evidence="3" id="KW-1185">Reference proteome</keyword>
<dbReference type="SUPFAM" id="SSF56112">
    <property type="entry name" value="Protein kinase-like (PK-like)"/>
    <property type="match status" value="1"/>
</dbReference>
<accession>A0A8H5HT67</accession>
<comment type="caution">
    <text evidence="2">The sequence shown here is derived from an EMBL/GenBank/DDBJ whole genome shotgun (WGS) entry which is preliminary data.</text>
</comment>
<dbReference type="EMBL" id="JAACJN010000024">
    <property type="protein sequence ID" value="KAF5389082.1"/>
    <property type="molecule type" value="Genomic_DNA"/>
</dbReference>
<reference evidence="2 3" key="1">
    <citation type="journal article" date="2020" name="ISME J.">
        <title>Uncovering the hidden diversity of litter-decomposition mechanisms in mushroom-forming fungi.</title>
        <authorList>
            <person name="Floudas D."/>
            <person name="Bentzer J."/>
            <person name="Ahren D."/>
            <person name="Johansson T."/>
            <person name="Persson P."/>
            <person name="Tunlid A."/>
        </authorList>
    </citation>
    <scope>NUCLEOTIDE SEQUENCE [LARGE SCALE GENOMIC DNA]</scope>
    <source>
        <strain evidence="2 3">CBS 406.79</strain>
    </source>
</reference>
<organism evidence="2 3">
    <name type="scientific">Collybiopsis confluens</name>
    <dbReference type="NCBI Taxonomy" id="2823264"/>
    <lineage>
        <taxon>Eukaryota</taxon>
        <taxon>Fungi</taxon>
        <taxon>Dikarya</taxon>
        <taxon>Basidiomycota</taxon>
        <taxon>Agaricomycotina</taxon>
        <taxon>Agaricomycetes</taxon>
        <taxon>Agaricomycetidae</taxon>
        <taxon>Agaricales</taxon>
        <taxon>Marasmiineae</taxon>
        <taxon>Omphalotaceae</taxon>
        <taxon>Collybiopsis</taxon>
    </lineage>
</organism>
<dbReference type="OrthoDB" id="4062651at2759"/>
<dbReference type="AlphaFoldDB" id="A0A8H5HT67"/>
<dbReference type="Proteomes" id="UP000518752">
    <property type="component" value="Unassembled WGS sequence"/>
</dbReference>
<dbReference type="InterPro" id="IPR002575">
    <property type="entry name" value="Aminoglycoside_PTrfase"/>
</dbReference>
<evidence type="ECO:0000313" key="3">
    <source>
        <dbReference type="Proteomes" id="UP000518752"/>
    </source>
</evidence>
<gene>
    <name evidence="2" type="ORF">D9757_004959</name>
</gene>
<protein>
    <recommendedName>
        <fullName evidence="1">Aminoglycoside phosphotransferase domain-containing protein</fullName>
    </recommendedName>
</protein>
<sequence length="295" mass="33529">MRPRSRSAPPFTPRDFDKGWAYRDDGIENGKLCMDPADLAEFSSVEDFRPFHPRAMYWVDENKILKVFSYLIDVSVMVANMDLARTKLPVPRILRYGQSGNCSYILMERVPCPNFPTAMLQWKVDHLPPGVVGVVDWIVRELASLGLSHNDIVPRNLLVDMSAGKITSIVDWDCCAPIYFGGEYARAIRENNKFPEDTLPGESNTFHVFLRHSFDRTGEETILGLSDRNPARFRRWPLVKSKSYQLTPPPVTDHRYQSFSVRGPSIVLSLPRGNDACNLATEDPSHPPTYSDVRI</sequence>
<dbReference type="InterPro" id="IPR011009">
    <property type="entry name" value="Kinase-like_dom_sf"/>
</dbReference>
<proteinExistence type="predicted"/>